<feature type="region of interest" description="Disordered" evidence="3">
    <location>
        <begin position="1"/>
        <end position="31"/>
    </location>
</feature>
<feature type="compositionally biased region" description="Polar residues" evidence="3">
    <location>
        <begin position="16"/>
        <end position="31"/>
    </location>
</feature>
<name>T1HYJ3_RHOPR</name>
<dbReference type="InterPro" id="IPR000048">
    <property type="entry name" value="IQ_motif_EF-hand-BS"/>
</dbReference>
<dbReference type="HOGENOM" id="CLU_467965_0_0_1"/>
<sequence>MFIKNRCESKSDITSEESFSHSQNSNVQSQDSLYTEIEPDSFLQKNLNQRNKSVPLFKIYNTEKKEPEIRKFDDWYDQKLFREYTDVQGNKIYQPVVYHHASETHRPIVCNSVFSSPNEQLPKNRNVLNDVFKDNKDKFKPNTQDYSQKSKETTVGPYSENFTRHKSSDSPESVYKKKLSLKESAAIIIQSTYRGFKDRKVLGLNNNKNLMHESIKRKLIDPKREATFNCSNETKSRLNKISITTHNELKKSRSSESSLAPINKTNYDVPSSLYFAHHPSILIFGGKNPGCKLTSLNNSCTIYRYLPDSNVWQTVDFLPKPRYHHSTTMLKGKIFVIGGSNPQEGENSESNIYLENWSYDPIKKQWSNKEAKLLTPRKSFGLVTFHGFMFVIGGQDKDNKYDQNQKKWEEVTPLPEPLIYPATCVYKNNIWVAGGLNSYPKPVVSSHVYCYDPFKNLWLRSAPLRFGRGFSTLINYEDSLHIIGGAIVKNDELISTDSIDVWDDRQGKWKLKANMAIPRHGHVVAVLGSQMLMIGGSTTKYVKSLNQVDSWCMKTGTWNRQISSLPVPVVGHSLITLPPSTHI</sequence>
<dbReference type="Pfam" id="PF00612">
    <property type="entry name" value="IQ"/>
    <property type="match status" value="1"/>
</dbReference>
<protein>
    <submittedName>
        <fullName evidence="4">Uncharacterized protein</fullName>
    </submittedName>
</protein>
<dbReference type="PANTHER" id="PTHR45632:SF3">
    <property type="entry name" value="KELCH-LIKE PROTEIN 32"/>
    <property type="match status" value="1"/>
</dbReference>
<feature type="region of interest" description="Disordered" evidence="3">
    <location>
        <begin position="138"/>
        <end position="171"/>
    </location>
</feature>
<dbReference type="eggNOG" id="KOG4441">
    <property type="taxonomic scope" value="Eukaryota"/>
</dbReference>
<reference evidence="4" key="1">
    <citation type="submission" date="2015-05" db="UniProtKB">
        <authorList>
            <consortium name="EnsemblMetazoa"/>
        </authorList>
    </citation>
    <scope>IDENTIFICATION</scope>
</reference>
<keyword evidence="5" id="KW-1185">Reference proteome</keyword>
<dbReference type="Proteomes" id="UP000015103">
    <property type="component" value="Unassembled WGS sequence"/>
</dbReference>
<dbReference type="SUPFAM" id="SSF117281">
    <property type="entry name" value="Kelch motif"/>
    <property type="match status" value="1"/>
</dbReference>
<evidence type="ECO:0000256" key="3">
    <source>
        <dbReference type="SAM" id="MobiDB-lite"/>
    </source>
</evidence>
<dbReference type="STRING" id="13249.T1HYJ3"/>
<dbReference type="VEuPathDB" id="VectorBase:RPRC009113"/>
<evidence type="ECO:0000256" key="1">
    <source>
        <dbReference type="ARBA" id="ARBA00022441"/>
    </source>
</evidence>
<evidence type="ECO:0000313" key="4">
    <source>
        <dbReference type="EnsemblMetazoa" id="RPRC009113-PA"/>
    </source>
</evidence>
<dbReference type="AlphaFoldDB" id="T1HYJ3"/>
<organism evidence="4 5">
    <name type="scientific">Rhodnius prolixus</name>
    <name type="common">Triatomid bug</name>
    <dbReference type="NCBI Taxonomy" id="13249"/>
    <lineage>
        <taxon>Eukaryota</taxon>
        <taxon>Metazoa</taxon>
        <taxon>Ecdysozoa</taxon>
        <taxon>Arthropoda</taxon>
        <taxon>Hexapoda</taxon>
        <taxon>Insecta</taxon>
        <taxon>Pterygota</taxon>
        <taxon>Neoptera</taxon>
        <taxon>Paraneoptera</taxon>
        <taxon>Hemiptera</taxon>
        <taxon>Heteroptera</taxon>
        <taxon>Panheteroptera</taxon>
        <taxon>Cimicomorpha</taxon>
        <taxon>Reduviidae</taxon>
        <taxon>Triatominae</taxon>
        <taxon>Rhodnius</taxon>
    </lineage>
</organism>
<keyword evidence="1" id="KW-0880">Kelch repeat</keyword>
<dbReference type="Pfam" id="PF24681">
    <property type="entry name" value="Kelch_KLHDC2_KLHL20_DRC7"/>
    <property type="match status" value="1"/>
</dbReference>
<dbReference type="EnsemblMetazoa" id="RPRC009113-RA">
    <property type="protein sequence ID" value="RPRC009113-PA"/>
    <property type="gene ID" value="RPRC009113"/>
</dbReference>
<keyword evidence="2" id="KW-0677">Repeat</keyword>
<evidence type="ECO:0000256" key="2">
    <source>
        <dbReference type="ARBA" id="ARBA00022737"/>
    </source>
</evidence>
<feature type="compositionally biased region" description="Basic and acidic residues" evidence="3">
    <location>
        <begin position="1"/>
        <end position="13"/>
    </location>
</feature>
<accession>T1HYJ3</accession>
<dbReference type="PROSITE" id="PS50096">
    <property type="entry name" value="IQ"/>
    <property type="match status" value="1"/>
</dbReference>
<dbReference type="PANTHER" id="PTHR45632">
    <property type="entry name" value="LD33804P"/>
    <property type="match status" value="1"/>
</dbReference>
<dbReference type="InterPro" id="IPR015915">
    <property type="entry name" value="Kelch-typ_b-propeller"/>
</dbReference>
<evidence type="ECO:0000313" key="5">
    <source>
        <dbReference type="Proteomes" id="UP000015103"/>
    </source>
</evidence>
<proteinExistence type="predicted"/>
<dbReference type="Gene3D" id="2.120.10.80">
    <property type="entry name" value="Kelch-type beta propeller"/>
    <property type="match status" value="2"/>
</dbReference>
<dbReference type="CDD" id="cd23767">
    <property type="entry name" value="IQCD"/>
    <property type="match status" value="1"/>
</dbReference>
<dbReference type="InterPro" id="IPR006652">
    <property type="entry name" value="Kelch_1"/>
</dbReference>
<dbReference type="EMBL" id="ACPB03020118">
    <property type="status" value="NOT_ANNOTATED_CDS"/>
    <property type="molecule type" value="Genomic_DNA"/>
</dbReference>
<dbReference type="InParanoid" id="T1HYJ3"/>
<dbReference type="SMART" id="SM00612">
    <property type="entry name" value="Kelch"/>
    <property type="match status" value="6"/>
</dbReference>